<feature type="transmembrane region" description="Helical" evidence="5">
    <location>
        <begin position="7"/>
        <end position="31"/>
    </location>
</feature>
<feature type="transmembrane region" description="Helical" evidence="5">
    <location>
        <begin position="288"/>
        <end position="309"/>
    </location>
</feature>
<protein>
    <recommendedName>
        <fullName evidence="5">UPF0182 protein SAMN05660462_01109</fullName>
    </recommendedName>
</protein>
<accession>A0A1H3NFW2</accession>
<evidence type="ECO:0000256" key="4">
    <source>
        <dbReference type="ARBA" id="ARBA00023136"/>
    </source>
</evidence>
<dbReference type="InterPro" id="IPR005372">
    <property type="entry name" value="UPF0182"/>
</dbReference>
<evidence type="ECO:0000256" key="5">
    <source>
        <dbReference type="HAMAP-Rule" id="MF_01600"/>
    </source>
</evidence>
<keyword evidence="1 5" id="KW-1003">Cell membrane</keyword>
<organism evidence="6 7">
    <name type="scientific">Proteiniborus ethanoligenes</name>
    <dbReference type="NCBI Taxonomy" id="415015"/>
    <lineage>
        <taxon>Bacteria</taxon>
        <taxon>Bacillati</taxon>
        <taxon>Bacillota</taxon>
        <taxon>Clostridia</taxon>
        <taxon>Eubacteriales</taxon>
        <taxon>Proteiniborus</taxon>
    </lineage>
</organism>
<feature type="transmembrane region" description="Helical" evidence="5">
    <location>
        <begin position="154"/>
        <end position="175"/>
    </location>
</feature>
<evidence type="ECO:0000256" key="2">
    <source>
        <dbReference type="ARBA" id="ARBA00022692"/>
    </source>
</evidence>
<evidence type="ECO:0000313" key="7">
    <source>
        <dbReference type="Proteomes" id="UP000198625"/>
    </source>
</evidence>
<keyword evidence="7" id="KW-1185">Reference proteome</keyword>
<name>A0A1H3NFW2_9FIRM</name>
<feature type="transmembrane region" description="Helical" evidence="5">
    <location>
        <begin position="260"/>
        <end position="281"/>
    </location>
</feature>
<dbReference type="STRING" id="415015.SAMN05660462_01109"/>
<evidence type="ECO:0000313" key="6">
    <source>
        <dbReference type="EMBL" id="SDY87812.1"/>
    </source>
</evidence>
<dbReference type="RefSeq" id="WP_091728355.1">
    <property type="nucleotide sequence ID" value="NZ_FNQE01000010.1"/>
</dbReference>
<keyword evidence="2 5" id="KW-0812">Transmembrane</keyword>
<keyword evidence="4 5" id="KW-0472">Membrane</keyword>
<proteinExistence type="inferred from homology"/>
<dbReference type="AlphaFoldDB" id="A0A1H3NFW2"/>
<evidence type="ECO:0000256" key="3">
    <source>
        <dbReference type="ARBA" id="ARBA00022989"/>
    </source>
</evidence>
<gene>
    <name evidence="6" type="ORF">SAMN05660462_01109</name>
</gene>
<dbReference type="GO" id="GO:0005576">
    <property type="term" value="C:extracellular region"/>
    <property type="evidence" value="ECO:0007669"/>
    <property type="project" value="TreeGrafter"/>
</dbReference>
<dbReference type="Pfam" id="PF03699">
    <property type="entry name" value="UPF0182"/>
    <property type="match status" value="1"/>
</dbReference>
<sequence>MKKGKRFGLGIAIFIIIVFISSFTEVVDFITDYQWFNELGYTKTFFTKLENQFLIGIPTFFAVFIIIMIYILSVKKNYYKLGNIIVDKKEEKKFNMFLSLISAAISIFMASVVSNRLWLEILQFKNATEFNVNDPIFNKEISFYVFKLPLLGEIISLLNLLLFMLIVITVVLYLVMLTVKRPATEESNVFEEQNFVNVKNLYKDITKRILNVALIQISVIGLIMFLLLGANYILKSYYLLYSPRGVVYGAGYTDIKITLWVYRIMAVLAVISAFGFIYGALKKRLKIALAGPILLIVVSLVGNLASIAIQKYIVEPDEISKEEQYLKYGIELTQKAYGIDNVEERIFPVSQNLTKEDILDNEETIKNIRINDYLPVNQVYNQLQGIRPYYRFTDVDIDRYYIEGKYTQVFLSARELDQERLSGQAQTWINKRLKYTHGYGVTASQVNETTPEGQPKLLIKNIPPVTETDLRIERPEIYFGEITNEYIIVNTDEKEFDYPMGDDNQETIYEGNAGIELKGLNKLLYAIKQSDFKLLISRNINSDSRIIMYRNINERVRKLAPFLHYDEDAYIVINQEDGKLYWILDAYSTTDRYPYSQPINDSGTNYVRNSVKVVIDAYNGDVKFYVVDENDPIVMTYGKIFKDLFTSIDKMPKGIKEHIRYSQDMFDIQAEIYRTYHIDNPRVLYNREDIWDIAKEKYMTEILEVESNYLMFKLPGEEKAEFLITVPYTPANRSNMISLLVGRNDGDNFGQLIIYKFPKSETIDGPMLIESRIDQDSEISPQLTLWSQKGSNVLRGNLLIIPIEDSLLYVEPVYLQADNENSLPEMKRVIVAYKNKIVMEETLDLALSKVFGQLTVEEDNKKPGAVVDIDIEDKDVEELVKRANELFINAKEASQNGDWAKYGEYIKQLEEVLVRLESVLVPEEVEEEQ</sequence>
<comment type="subcellular location">
    <subcellularLocation>
        <location evidence="5">Cell membrane</location>
        <topology evidence="5">Multi-pass membrane protein</topology>
    </subcellularLocation>
</comment>
<dbReference type="GO" id="GO:0005886">
    <property type="term" value="C:plasma membrane"/>
    <property type="evidence" value="ECO:0007669"/>
    <property type="project" value="UniProtKB-SubCell"/>
</dbReference>
<evidence type="ECO:0000256" key="1">
    <source>
        <dbReference type="ARBA" id="ARBA00022475"/>
    </source>
</evidence>
<dbReference type="HAMAP" id="MF_01600">
    <property type="entry name" value="UPF0182"/>
    <property type="match status" value="1"/>
</dbReference>
<keyword evidence="3 5" id="KW-1133">Transmembrane helix</keyword>
<dbReference type="Proteomes" id="UP000198625">
    <property type="component" value="Unassembled WGS sequence"/>
</dbReference>
<dbReference type="OrthoDB" id="9763654at2"/>
<feature type="transmembrane region" description="Helical" evidence="5">
    <location>
        <begin position="51"/>
        <end position="73"/>
    </location>
</feature>
<dbReference type="EMBL" id="FNQE01000010">
    <property type="protein sequence ID" value="SDY87812.1"/>
    <property type="molecule type" value="Genomic_DNA"/>
</dbReference>
<feature type="transmembrane region" description="Helical" evidence="5">
    <location>
        <begin position="94"/>
        <end position="113"/>
    </location>
</feature>
<reference evidence="6 7" key="1">
    <citation type="submission" date="2016-10" db="EMBL/GenBank/DDBJ databases">
        <authorList>
            <person name="de Groot N.N."/>
        </authorList>
    </citation>
    <scope>NUCLEOTIDE SEQUENCE [LARGE SCALE GENOMIC DNA]</scope>
    <source>
        <strain evidence="6 7">DSM 21650</strain>
    </source>
</reference>
<feature type="transmembrane region" description="Helical" evidence="5">
    <location>
        <begin position="209"/>
        <end position="234"/>
    </location>
</feature>
<dbReference type="PANTHER" id="PTHR39344:SF1">
    <property type="entry name" value="UPF0182 PROTEIN SLL1060"/>
    <property type="match status" value="1"/>
</dbReference>
<comment type="similarity">
    <text evidence="5">Belongs to the UPF0182 family.</text>
</comment>
<dbReference type="PANTHER" id="PTHR39344">
    <property type="entry name" value="UPF0182 PROTEIN SLL1060"/>
    <property type="match status" value="1"/>
</dbReference>